<evidence type="ECO:0000259" key="2">
    <source>
        <dbReference type="Pfam" id="PF20149"/>
    </source>
</evidence>
<sequence>MSDPSLTEKARALRAAKNKKGGASESPAPLSGPAVPASGHLAELSTTGRPSRRSKTEARAAWMNSVPSSRKRAATEVPKNAEPKKKKVSVSSRYAQEGVSGGPAATQEHDATSHQLPLTPKVAKRVITAALRAAGVSVVDGDEQSDRDGAVSHGGSESELNKSEDEAPSSDDGLRKLNNYPMKLRAALKAERPQVCGSGATAISSAAKSRAQQSKATQPAPSIRDVGLGESDSSPESDMEHLITAPLHKSVVHRASAVTPKQVPPPAPAASAERISTRAQHRQAEIPIWTQPEEPSAMITAAGSREVHRPDTTPQRHDNPVNEELHQTNTAQTASPVPRWMPDTHIKLNTRSQVNIRDQQPHIQAMLRTSISLALHHIAFEDSFPDMNHARRTVTDLLYVAANQTAGCERVRSRLVQDTQYVRALSYVSSGRISKARTAVKVVAQRHVASVYQLEKGCSAEKINALLQRNMFIFPTDSNGTPIRSKPFQSPAIIRTIQDAFFHDDNSAGTKHHSSFVSTCQKRADELELPPSMVALATTAVRSVIMDFLSDTVAEFNSTVFSGIYERLVDFINAIDRDSARKCHVLFALLYKLTHGTKNKSPDAESGEMMLMHIDLDAMAEE</sequence>
<dbReference type="Proteomes" id="UP000053647">
    <property type="component" value="Unassembled WGS sequence"/>
</dbReference>
<reference evidence="4" key="2">
    <citation type="submission" date="2015-01" db="EMBL/GenBank/DDBJ databases">
        <title>Evolutionary Origins and Diversification of the Mycorrhizal Mutualists.</title>
        <authorList>
            <consortium name="DOE Joint Genome Institute"/>
            <consortium name="Mycorrhizal Genomics Consortium"/>
            <person name="Kohler A."/>
            <person name="Kuo A."/>
            <person name="Nagy L.G."/>
            <person name="Floudas D."/>
            <person name="Copeland A."/>
            <person name="Barry K.W."/>
            <person name="Cichocki N."/>
            <person name="Veneault-Fourrey C."/>
            <person name="LaButti K."/>
            <person name="Lindquist E.A."/>
            <person name="Lipzen A."/>
            <person name="Lundell T."/>
            <person name="Morin E."/>
            <person name="Murat C."/>
            <person name="Riley R."/>
            <person name="Ohm R."/>
            <person name="Sun H."/>
            <person name="Tunlid A."/>
            <person name="Henrissat B."/>
            <person name="Grigoriev I.V."/>
            <person name="Hibbett D.S."/>
            <person name="Martin F."/>
        </authorList>
    </citation>
    <scope>NUCLEOTIDE SEQUENCE [LARGE SCALE GENOMIC DNA]</scope>
    <source>
        <strain evidence="4">ATCC 200175</strain>
    </source>
</reference>
<feature type="region of interest" description="Disordered" evidence="1">
    <location>
        <begin position="134"/>
        <end position="178"/>
    </location>
</feature>
<feature type="compositionally biased region" description="Low complexity" evidence="1">
    <location>
        <begin position="204"/>
        <end position="216"/>
    </location>
</feature>
<dbReference type="Pfam" id="PF20149">
    <property type="entry name" value="DUF6532"/>
    <property type="match status" value="1"/>
</dbReference>
<reference evidence="3 4" key="1">
    <citation type="submission" date="2014-06" db="EMBL/GenBank/DDBJ databases">
        <authorList>
            <consortium name="DOE Joint Genome Institute"/>
            <person name="Kuo A."/>
            <person name="Kohler A."/>
            <person name="Nagy L.G."/>
            <person name="Floudas D."/>
            <person name="Copeland A."/>
            <person name="Barry K.W."/>
            <person name="Cichocki N."/>
            <person name="Veneault-Fourrey C."/>
            <person name="LaButti K."/>
            <person name="Lindquist E.A."/>
            <person name="Lipzen A."/>
            <person name="Lundell T."/>
            <person name="Morin E."/>
            <person name="Murat C."/>
            <person name="Sun H."/>
            <person name="Tunlid A."/>
            <person name="Henrissat B."/>
            <person name="Grigoriev I.V."/>
            <person name="Hibbett D.S."/>
            <person name="Martin F."/>
            <person name="Nordberg H.P."/>
            <person name="Cantor M.N."/>
            <person name="Hua S.X."/>
        </authorList>
    </citation>
    <scope>NUCLEOTIDE SEQUENCE [LARGE SCALE GENOMIC DNA]</scope>
    <source>
        <strain evidence="3 4">ATCC 200175</strain>
    </source>
</reference>
<feature type="domain" description="DUF6532" evidence="2">
    <location>
        <begin position="375"/>
        <end position="574"/>
    </location>
</feature>
<feature type="region of interest" description="Disordered" evidence="1">
    <location>
        <begin position="200"/>
        <end position="238"/>
    </location>
</feature>
<evidence type="ECO:0000256" key="1">
    <source>
        <dbReference type="SAM" id="MobiDB-lite"/>
    </source>
</evidence>
<dbReference type="OrthoDB" id="2662323at2759"/>
<keyword evidence="4" id="KW-1185">Reference proteome</keyword>
<feature type="compositionally biased region" description="Basic and acidic residues" evidence="1">
    <location>
        <begin position="1"/>
        <end position="11"/>
    </location>
</feature>
<organism evidence="3 4">
    <name type="scientific">Paxillus involutus ATCC 200175</name>
    <dbReference type="NCBI Taxonomy" id="664439"/>
    <lineage>
        <taxon>Eukaryota</taxon>
        <taxon>Fungi</taxon>
        <taxon>Dikarya</taxon>
        <taxon>Basidiomycota</taxon>
        <taxon>Agaricomycotina</taxon>
        <taxon>Agaricomycetes</taxon>
        <taxon>Agaricomycetidae</taxon>
        <taxon>Boletales</taxon>
        <taxon>Paxilineae</taxon>
        <taxon>Paxillaceae</taxon>
        <taxon>Paxillus</taxon>
    </lineage>
</organism>
<proteinExistence type="predicted"/>
<name>A0A0C9SML3_PAXIN</name>
<accession>A0A0C9SML3</accession>
<evidence type="ECO:0000313" key="4">
    <source>
        <dbReference type="Proteomes" id="UP000053647"/>
    </source>
</evidence>
<dbReference type="InterPro" id="IPR045341">
    <property type="entry name" value="DUF6532"/>
</dbReference>
<feature type="region of interest" description="Disordered" evidence="1">
    <location>
        <begin position="1"/>
        <end position="117"/>
    </location>
</feature>
<dbReference type="EMBL" id="KN820358">
    <property type="protein sequence ID" value="KIJ06374.1"/>
    <property type="molecule type" value="Genomic_DNA"/>
</dbReference>
<dbReference type="HOGENOM" id="CLU_030198_0_0_1"/>
<evidence type="ECO:0000313" key="3">
    <source>
        <dbReference type="EMBL" id="KIJ06374.1"/>
    </source>
</evidence>
<gene>
    <name evidence="3" type="ORF">PAXINDRAFT_20434</name>
</gene>
<dbReference type="AlphaFoldDB" id="A0A0C9SML3"/>
<protein>
    <recommendedName>
        <fullName evidence="2">DUF6532 domain-containing protein</fullName>
    </recommendedName>
</protein>